<dbReference type="RefSeq" id="WP_282000059.1">
    <property type="nucleotide sequence ID" value="NZ_AP027151.1"/>
</dbReference>
<evidence type="ECO:0000313" key="2">
    <source>
        <dbReference type="EMBL" id="BDV41923.1"/>
    </source>
</evidence>
<dbReference type="EMBL" id="AP027151">
    <property type="protein sequence ID" value="BDV43948.1"/>
    <property type="molecule type" value="Genomic_DNA"/>
</dbReference>
<sequence>MKKWFLATLLITVTTFSVQMALAEKMSHKEYATTAISDCNSCHKSEGVAPNHEGDWVRGHRVLASKAGSNCSQCHDQSFCLDCHSGGGIDRDLSTRNYHNDYVPKSHRSNFLSLHPVKALDNPQSCNRCHDASYCSECHSRFPKGSLRIKSHLMLGPNHQKYAPALFEHATEARRNLQSCQACHPDGDVCVQCHSAKLGGTNPHPRNWGSISDNYRDRAGSKVCTKCHLPGTY</sequence>
<evidence type="ECO:0000313" key="5">
    <source>
        <dbReference type="Proteomes" id="UP001317705"/>
    </source>
</evidence>
<dbReference type="EMBL" id="AP027151">
    <property type="protein sequence ID" value="BDV41923.1"/>
    <property type="molecule type" value="Genomic_DNA"/>
</dbReference>
<accession>A0ABM8EMZ2</accession>
<dbReference type="SUPFAM" id="SSF48695">
    <property type="entry name" value="Multiheme cytochromes"/>
    <property type="match status" value="1"/>
</dbReference>
<gene>
    <name evidence="2" type="ORF">GURASL_08460</name>
    <name evidence="3" type="ORF">GURASL_28660</name>
    <name evidence="4" type="ORF">GURASL_28710</name>
</gene>
<keyword evidence="1" id="KW-0732">Signal</keyword>
<organism evidence="4 5">
    <name type="scientific">Geotalea uraniireducens</name>
    <dbReference type="NCBI Taxonomy" id="351604"/>
    <lineage>
        <taxon>Bacteria</taxon>
        <taxon>Pseudomonadati</taxon>
        <taxon>Thermodesulfobacteriota</taxon>
        <taxon>Desulfuromonadia</taxon>
        <taxon>Geobacterales</taxon>
        <taxon>Geobacteraceae</taxon>
        <taxon>Geotalea</taxon>
    </lineage>
</organism>
<evidence type="ECO:0000313" key="4">
    <source>
        <dbReference type="EMBL" id="BDV43948.1"/>
    </source>
</evidence>
<feature type="signal peptide" evidence="1">
    <location>
        <begin position="1"/>
        <end position="20"/>
    </location>
</feature>
<dbReference type="Proteomes" id="UP001317705">
    <property type="component" value="Chromosome"/>
</dbReference>
<dbReference type="InterPro" id="IPR036280">
    <property type="entry name" value="Multihaem_cyt_sf"/>
</dbReference>
<evidence type="ECO:0000313" key="3">
    <source>
        <dbReference type="EMBL" id="BDV43943.1"/>
    </source>
</evidence>
<reference evidence="4 5" key="1">
    <citation type="submission" date="2022-12" db="EMBL/GenBank/DDBJ databases">
        <title>Polyphasic characterization of Geotalea uranireducens NIT-SL11 newly isolated from a complex of sewage sludge and microbially reduced graphene oxide.</title>
        <authorList>
            <person name="Xie L."/>
            <person name="Yoshida N."/>
            <person name="Meng L."/>
        </authorList>
    </citation>
    <scope>NUCLEOTIDE SEQUENCE [LARGE SCALE GENOMIC DNA]</scope>
    <source>
        <strain evidence="4 5">NIT-SL11</strain>
    </source>
</reference>
<proteinExistence type="predicted"/>
<feature type="chain" id="PRO_5045028639" evidence="1">
    <location>
        <begin position="21"/>
        <end position="233"/>
    </location>
</feature>
<name>A0ABM8EMZ2_9BACT</name>
<evidence type="ECO:0000256" key="1">
    <source>
        <dbReference type="SAM" id="SignalP"/>
    </source>
</evidence>
<keyword evidence="5" id="KW-1185">Reference proteome</keyword>
<protein>
    <submittedName>
        <fullName evidence="4">Cytochrome c</fullName>
    </submittedName>
</protein>
<dbReference type="EMBL" id="AP027151">
    <property type="protein sequence ID" value="BDV43943.1"/>
    <property type="molecule type" value="Genomic_DNA"/>
</dbReference>